<keyword evidence="4" id="KW-0378">Hydrolase</keyword>
<sequence>MQQFKVTSDSLNIRSAPIVDDTNRIGVLAKSQIVSKIESFDDNKWLKVATILEGKILEGFVSQKFLSPITTFSINTLIKIGGVPIQQAERESAIFYEAGMSINADGAPNAYHPADTGIDFLANAGNPGNWWAIVVNKDGNPLIQGSTDPYPGYYISTTALFDSGFVQQDPRRYVDSSKISYIVLPGNSDLKKVTGVKLGDFAVVYNSNNEKLAFAIYADIGPKNQIGEGSIALSQALGNDPLVRSRVRRGIPKDIVYVVFPGSGNRQPRITSDIEAETKRLFEIWGGIERIKSL</sequence>
<keyword evidence="2" id="KW-0964">Secreted</keyword>
<proteinExistence type="predicted"/>
<dbReference type="Gene3D" id="2.30.30.40">
    <property type="entry name" value="SH3 Domains"/>
    <property type="match status" value="1"/>
</dbReference>
<comment type="subcellular location">
    <subcellularLocation>
        <location evidence="1">Secreted</location>
    </subcellularLocation>
</comment>
<gene>
    <name evidence="8" type="ORF">ANSO36C_26080</name>
</gene>
<evidence type="ECO:0000256" key="4">
    <source>
        <dbReference type="ARBA" id="ARBA00022801"/>
    </source>
</evidence>
<evidence type="ECO:0000256" key="3">
    <source>
        <dbReference type="ARBA" id="ARBA00022729"/>
    </source>
</evidence>
<evidence type="ECO:0000313" key="9">
    <source>
        <dbReference type="Proteomes" id="UP001055453"/>
    </source>
</evidence>
<dbReference type="Pfam" id="PF07335">
    <property type="entry name" value="Glyco_hydro_75"/>
    <property type="match status" value="1"/>
</dbReference>
<evidence type="ECO:0000256" key="1">
    <source>
        <dbReference type="ARBA" id="ARBA00004613"/>
    </source>
</evidence>
<evidence type="ECO:0000256" key="7">
    <source>
        <dbReference type="ARBA" id="ARBA00023326"/>
    </source>
</evidence>
<evidence type="ECO:0000313" key="8">
    <source>
        <dbReference type="EMBL" id="BDI16806.1"/>
    </source>
</evidence>
<dbReference type="EMBL" id="AP025732">
    <property type="protein sequence ID" value="BDI16806.1"/>
    <property type="molecule type" value="Genomic_DNA"/>
</dbReference>
<evidence type="ECO:0008006" key="10">
    <source>
        <dbReference type="Google" id="ProtNLM"/>
    </source>
</evidence>
<dbReference type="InterPro" id="IPR009939">
    <property type="entry name" value="Chitosanase_fungal"/>
</dbReference>
<keyword evidence="9" id="KW-1185">Reference proteome</keyword>
<organism evidence="8 9">
    <name type="scientific">Nostoc cf. commune SO-36</name>
    <dbReference type="NCBI Taxonomy" id="449208"/>
    <lineage>
        <taxon>Bacteria</taxon>
        <taxon>Bacillati</taxon>
        <taxon>Cyanobacteriota</taxon>
        <taxon>Cyanophyceae</taxon>
        <taxon>Nostocales</taxon>
        <taxon>Nostocaceae</taxon>
        <taxon>Nostoc</taxon>
    </lineage>
</organism>
<dbReference type="RefSeq" id="WP_251959861.1">
    <property type="nucleotide sequence ID" value="NZ_AP025732.1"/>
</dbReference>
<evidence type="ECO:0000256" key="5">
    <source>
        <dbReference type="ARBA" id="ARBA00023277"/>
    </source>
</evidence>
<keyword evidence="5" id="KW-0119">Carbohydrate metabolism</keyword>
<keyword evidence="7" id="KW-0624">Polysaccharide degradation</keyword>
<evidence type="ECO:0000256" key="2">
    <source>
        <dbReference type="ARBA" id="ARBA00022525"/>
    </source>
</evidence>
<reference evidence="8" key="1">
    <citation type="submission" date="2022-04" db="EMBL/GenBank/DDBJ databases">
        <title>Complete genome sequence of a cyanobacterium, Nostoc sp. SO-36, isolated in Antarctica.</title>
        <authorList>
            <person name="Kanesaki Y."/>
            <person name="Effendi D."/>
            <person name="Sakamoto T."/>
            <person name="Ohtani S."/>
            <person name="Awai K."/>
        </authorList>
    </citation>
    <scope>NUCLEOTIDE SEQUENCE</scope>
    <source>
        <strain evidence="8">SO-36</strain>
    </source>
</reference>
<accession>A0ABM7Z1F0</accession>
<keyword evidence="3" id="KW-0732">Signal</keyword>
<evidence type="ECO:0000256" key="6">
    <source>
        <dbReference type="ARBA" id="ARBA00023295"/>
    </source>
</evidence>
<name>A0ABM7Z1F0_NOSCO</name>
<keyword evidence="6" id="KW-0326">Glycosidase</keyword>
<dbReference type="Proteomes" id="UP001055453">
    <property type="component" value="Chromosome"/>
</dbReference>
<protein>
    <recommendedName>
        <fullName evidence="10">SH3b domain-containing protein</fullName>
    </recommendedName>
</protein>